<gene>
    <name evidence="1" type="ORF">Tci_054161</name>
</gene>
<comment type="caution">
    <text evidence="1">The sequence shown here is derived from an EMBL/GenBank/DDBJ whole genome shotgun (WGS) entry which is preliminary data.</text>
</comment>
<sequence length="206" mass="24363">MNRGSILHDDLTYTMLYEMVMRKFNLEANYLLNLSAKLSPIDDNFDITDDHERRSRAHYPLVRYNYLTSNSVESVNACTVVYRKLPVIKLAETYRAMMQDWYYKRCKLAENVRSNVLVKLQEALDEEAILKEQILTLMHRFADRFTDCRVNINNLMVLHDNLLIDYGKYALGCMTGADMKKCVYLKSVRDELLRSMEEKRQLMTNY</sequence>
<name>A0A6L2N7K6_TANCI</name>
<proteinExistence type="predicted"/>
<reference evidence="1" key="1">
    <citation type="journal article" date="2019" name="Sci. Rep.">
        <title>Draft genome of Tanacetum cinerariifolium, the natural source of mosquito coil.</title>
        <authorList>
            <person name="Yamashiro T."/>
            <person name="Shiraishi A."/>
            <person name="Satake H."/>
            <person name="Nakayama K."/>
        </authorList>
    </citation>
    <scope>NUCLEOTIDE SEQUENCE</scope>
</reference>
<protein>
    <submittedName>
        <fullName evidence="1">Transposase, MuDR, MULE transposase domain protein</fullName>
    </submittedName>
</protein>
<accession>A0A6L2N7K6</accession>
<dbReference type="EMBL" id="BKCJ010008431">
    <property type="protein sequence ID" value="GEU82183.1"/>
    <property type="molecule type" value="Genomic_DNA"/>
</dbReference>
<organism evidence="1">
    <name type="scientific">Tanacetum cinerariifolium</name>
    <name type="common">Dalmatian daisy</name>
    <name type="synonym">Chrysanthemum cinerariifolium</name>
    <dbReference type="NCBI Taxonomy" id="118510"/>
    <lineage>
        <taxon>Eukaryota</taxon>
        <taxon>Viridiplantae</taxon>
        <taxon>Streptophyta</taxon>
        <taxon>Embryophyta</taxon>
        <taxon>Tracheophyta</taxon>
        <taxon>Spermatophyta</taxon>
        <taxon>Magnoliopsida</taxon>
        <taxon>eudicotyledons</taxon>
        <taxon>Gunneridae</taxon>
        <taxon>Pentapetalae</taxon>
        <taxon>asterids</taxon>
        <taxon>campanulids</taxon>
        <taxon>Asterales</taxon>
        <taxon>Asteraceae</taxon>
        <taxon>Asteroideae</taxon>
        <taxon>Anthemideae</taxon>
        <taxon>Anthemidinae</taxon>
        <taxon>Tanacetum</taxon>
    </lineage>
</organism>
<dbReference type="AlphaFoldDB" id="A0A6L2N7K6"/>
<evidence type="ECO:0000313" key="1">
    <source>
        <dbReference type="EMBL" id="GEU82183.1"/>
    </source>
</evidence>